<feature type="region of interest" description="Disordered" evidence="1">
    <location>
        <begin position="21"/>
        <end position="52"/>
    </location>
</feature>
<dbReference type="AlphaFoldDB" id="L5LJC8"/>
<name>L5LJC8_MYODS</name>
<evidence type="ECO:0000313" key="2">
    <source>
        <dbReference type="EMBL" id="ELK25748.1"/>
    </source>
</evidence>
<keyword evidence="3" id="KW-1185">Reference proteome</keyword>
<evidence type="ECO:0000256" key="1">
    <source>
        <dbReference type="SAM" id="MobiDB-lite"/>
    </source>
</evidence>
<feature type="compositionally biased region" description="Basic and acidic residues" evidence="1">
    <location>
        <begin position="33"/>
        <end position="48"/>
    </location>
</feature>
<evidence type="ECO:0000313" key="3">
    <source>
        <dbReference type="Proteomes" id="UP000010556"/>
    </source>
</evidence>
<proteinExistence type="predicted"/>
<dbReference type="EMBL" id="KB111605">
    <property type="protein sequence ID" value="ELK25748.1"/>
    <property type="molecule type" value="Genomic_DNA"/>
</dbReference>
<gene>
    <name evidence="2" type="ORF">MDA_GLEAN10013925</name>
</gene>
<organism evidence="2 3">
    <name type="scientific">Myotis davidii</name>
    <name type="common">David's myotis</name>
    <dbReference type="NCBI Taxonomy" id="225400"/>
    <lineage>
        <taxon>Eukaryota</taxon>
        <taxon>Metazoa</taxon>
        <taxon>Chordata</taxon>
        <taxon>Craniata</taxon>
        <taxon>Vertebrata</taxon>
        <taxon>Euteleostomi</taxon>
        <taxon>Mammalia</taxon>
        <taxon>Eutheria</taxon>
        <taxon>Laurasiatheria</taxon>
        <taxon>Chiroptera</taxon>
        <taxon>Yangochiroptera</taxon>
        <taxon>Vespertilionidae</taxon>
        <taxon>Myotis</taxon>
    </lineage>
</organism>
<sequence>MFIQVSVTTCLAAHQCPGSSLKEGNTPESLRGPAREIVRDPEPPHHGTPDTPHCEPLTYCALGSQAHCTMSPINAPPASPAAAPVPCLSAALLLPPLLPCANSASPLAPAALITPQEQREVEKPPGVIRAGSHNSHPLTVLSNRDQHQALAAGASRAVASSRWECWVGAKNFQ</sequence>
<protein>
    <submittedName>
        <fullName evidence="2">Uncharacterized protein</fullName>
    </submittedName>
</protein>
<accession>L5LJC8</accession>
<dbReference type="Proteomes" id="UP000010556">
    <property type="component" value="Unassembled WGS sequence"/>
</dbReference>
<reference evidence="3" key="1">
    <citation type="journal article" date="2013" name="Science">
        <title>Comparative analysis of bat genomes provides insight into the evolution of flight and immunity.</title>
        <authorList>
            <person name="Zhang G."/>
            <person name="Cowled C."/>
            <person name="Shi Z."/>
            <person name="Huang Z."/>
            <person name="Bishop-Lilly K.A."/>
            <person name="Fang X."/>
            <person name="Wynne J.W."/>
            <person name="Xiong Z."/>
            <person name="Baker M.L."/>
            <person name="Zhao W."/>
            <person name="Tachedjian M."/>
            <person name="Zhu Y."/>
            <person name="Zhou P."/>
            <person name="Jiang X."/>
            <person name="Ng J."/>
            <person name="Yang L."/>
            <person name="Wu L."/>
            <person name="Xiao J."/>
            <person name="Feng Y."/>
            <person name="Chen Y."/>
            <person name="Sun X."/>
            <person name="Zhang Y."/>
            <person name="Marsh G.A."/>
            <person name="Crameri G."/>
            <person name="Broder C.C."/>
            <person name="Frey K.G."/>
            <person name="Wang L.F."/>
            <person name="Wang J."/>
        </authorList>
    </citation>
    <scope>NUCLEOTIDE SEQUENCE [LARGE SCALE GENOMIC DNA]</scope>
</reference>